<dbReference type="AlphaFoldDB" id="A0A1Y2GUP8"/>
<dbReference type="GeneID" id="33568235"/>
<accession>A0A1Y2GUP8</accession>
<gene>
    <name evidence="1" type="ORF">BCR41DRAFT_368604</name>
</gene>
<dbReference type="EMBL" id="MCFF01000008">
    <property type="protein sequence ID" value="ORZ24771.1"/>
    <property type="molecule type" value="Genomic_DNA"/>
</dbReference>
<sequence>MLFTHKTSNSGNSFRSSYCFHGLCDAWNCGIFQVVVGKNGGKGSRKKSTAHVLHVAREETHSIACVEWKLKLNVTTTEVYSCLEGPELGMDRAHILIRKQMNKEMIKVLVDEVISYPEDTPRSRSNGLGKTKITDEEAVLMDLRALARADI</sequence>
<protein>
    <submittedName>
        <fullName evidence="1">Uncharacterized protein</fullName>
    </submittedName>
</protein>
<reference evidence="1 2" key="1">
    <citation type="submission" date="2016-07" db="EMBL/GenBank/DDBJ databases">
        <title>Pervasive Adenine N6-methylation of Active Genes in Fungi.</title>
        <authorList>
            <consortium name="DOE Joint Genome Institute"/>
            <person name="Mondo S.J."/>
            <person name="Dannebaum R.O."/>
            <person name="Kuo R.C."/>
            <person name="Labutti K."/>
            <person name="Haridas S."/>
            <person name="Kuo A."/>
            <person name="Salamov A."/>
            <person name="Ahrendt S.R."/>
            <person name="Lipzen A."/>
            <person name="Sullivan W."/>
            <person name="Andreopoulos W.B."/>
            <person name="Clum A."/>
            <person name="Lindquist E."/>
            <person name="Daum C."/>
            <person name="Ramamoorthy G.K."/>
            <person name="Gryganskyi A."/>
            <person name="Culley D."/>
            <person name="Magnuson J.K."/>
            <person name="James T.Y."/>
            <person name="O'Malley M.A."/>
            <person name="Stajich J.E."/>
            <person name="Spatafora J.W."/>
            <person name="Visel A."/>
            <person name="Grigoriev I.V."/>
        </authorList>
    </citation>
    <scope>NUCLEOTIDE SEQUENCE [LARGE SCALE GENOMIC DNA]</scope>
    <source>
        <strain evidence="1 2">NRRL 3116</strain>
    </source>
</reference>
<keyword evidence="2" id="KW-1185">Reference proteome</keyword>
<evidence type="ECO:0000313" key="1">
    <source>
        <dbReference type="EMBL" id="ORZ24771.1"/>
    </source>
</evidence>
<name>A0A1Y2GUP8_9FUNG</name>
<dbReference type="InParanoid" id="A0A1Y2GUP8"/>
<evidence type="ECO:0000313" key="2">
    <source>
        <dbReference type="Proteomes" id="UP000193648"/>
    </source>
</evidence>
<dbReference type="RefSeq" id="XP_021883752.1">
    <property type="nucleotide sequence ID" value="XM_022026392.1"/>
</dbReference>
<organism evidence="1 2">
    <name type="scientific">Lobosporangium transversale</name>
    <dbReference type="NCBI Taxonomy" id="64571"/>
    <lineage>
        <taxon>Eukaryota</taxon>
        <taxon>Fungi</taxon>
        <taxon>Fungi incertae sedis</taxon>
        <taxon>Mucoromycota</taxon>
        <taxon>Mortierellomycotina</taxon>
        <taxon>Mortierellomycetes</taxon>
        <taxon>Mortierellales</taxon>
        <taxon>Mortierellaceae</taxon>
        <taxon>Lobosporangium</taxon>
    </lineage>
</organism>
<comment type="caution">
    <text evidence="1">The sequence shown here is derived from an EMBL/GenBank/DDBJ whole genome shotgun (WGS) entry which is preliminary data.</text>
</comment>
<dbReference type="Proteomes" id="UP000193648">
    <property type="component" value="Unassembled WGS sequence"/>
</dbReference>
<proteinExistence type="predicted"/>